<dbReference type="AlphaFoldDB" id="A0AA41Z1X9"/>
<evidence type="ECO:0000313" key="3">
    <source>
        <dbReference type="Proteomes" id="UP001165667"/>
    </source>
</evidence>
<dbReference type="EMBL" id="JAMOIM010000062">
    <property type="protein sequence ID" value="MCW6512726.1"/>
    <property type="molecule type" value="Genomic_DNA"/>
</dbReference>
<feature type="transmembrane region" description="Helical" evidence="1">
    <location>
        <begin position="46"/>
        <end position="65"/>
    </location>
</feature>
<sequence length="68" mass="7595">MPRRARSSTTDRRYPMVRWLAVLIMGVSAVVGGICGAWMLRRVNERMLRLAIVAIALALTVGLFVRPV</sequence>
<keyword evidence="3" id="KW-1185">Reference proteome</keyword>
<proteinExistence type="predicted"/>
<dbReference type="Proteomes" id="UP001165667">
    <property type="component" value="Unassembled WGS sequence"/>
</dbReference>
<dbReference type="RefSeq" id="WP_282589101.1">
    <property type="nucleotide sequence ID" value="NZ_JAMOIM010000062.1"/>
</dbReference>
<protein>
    <submittedName>
        <fullName evidence="2">Sulfite exporter TauE/SafE family protein</fullName>
    </submittedName>
</protein>
<reference evidence="2" key="1">
    <citation type="submission" date="2022-05" db="EMBL/GenBank/DDBJ databases">
        <authorList>
            <person name="Pankratov T."/>
        </authorList>
    </citation>
    <scope>NUCLEOTIDE SEQUENCE</scope>
    <source>
        <strain evidence="2">BP6-180914</strain>
    </source>
</reference>
<name>A0AA41Z1X9_9HYPH</name>
<feature type="transmembrane region" description="Helical" evidence="1">
    <location>
        <begin position="20"/>
        <end position="40"/>
    </location>
</feature>
<keyword evidence="1" id="KW-1133">Transmembrane helix</keyword>
<accession>A0AA41Z1X9</accession>
<keyword evidence="1" id="KW-0472">Membrane</keyword>
<keyword evidence="1" id="KW-0812">Transmembrane</keyword>
<evidence type="ECO:0000313" key="2">
    <source>
        <dbReference type="EMBL" id="MCW6512726.1"/>
    </source>
</evidence>
<organism evidence="2 3">
    <name type="scientific">Lichenifustis flavocetrariae</name>
    <dbReference type="NCBI Taxonomy" id="2949735"/>
    <lineage>
        <taxon>Bacteria</taxon>
        <taxon>Pseudomonadati</taxon>
        <taxon>Pseudomonadota</taxon>
        <taxon>Alphaproteobacteria</taxon>
        <taxon>Hyphomicrobiales</taxon>
        <taxon>Lichenihabitantaceae</taxon>
        <taxon>Lichenifustis</taxon>
    </lineage>
</organism>
<evidence type="ECO:0000256" key="1">
    <source>
        <dbReference type="SAM" id="Phobius"/>
    </source>
</evidence>
<gene>
    <name evidence="2" type="ORF">M8523_33015</name>
</gene>
<comment type="caution">
    <text evidence="2">The sequence shown here is derived from an EMBL/GenBank/DDBJ whole genome shotgun (WGS) entry which is preliminary data.</text>
</comment>